<organism evidence="2 4">
    <name type="scientific">Rhodamnia argentea</name>
    <dbReference type="NCBI Taxonomy" id="178133"/>
    <lineage>
        <taxon>Eukaryota</taxon>
        <taxon>Viridiplantae</taxon>
        <taxon>Streptophyta</taxon>
        <taxon>Embryophyta</taxon>
        <taxon>Tracheophyta</taxon>
        <taxon>Spermatophyta</taxon>
        <taxon>Magnoliopsida</taxon>
        <taxon>eudicotyledons</taxon>
        <taxon>Gunneridae</taxon>
        <taxon>Pentapetalae</taxon>
        <taxon>rosids</taxon>
        <taxon>malvids</taxon>
        <taxon>Myrtales</taxon>
        <taxon>Myrtaceae</taxon>
        <taxon>Myrtoideae</taxon>
        <taxon>Myrteae</taxon>
        <taxon>Australasian group</taxon>
        <taxon>Rhodamnia</taxon>
    </lineage>
</organism>
<evidence type="ECO:0000313" key="4">
    <source>
        <dbReference type="RefSeq" id="XP_030515919.1"/>
    </source>
</evidence>
<dbReference type="Gene3D" id="3.40.50.1820">
    <property type="entry name" value="alpha/beta hydrolase"/>
    <property type="match status" value="1"/>
</dbReference>
<sequence>MGVGGDEMAKEQRPRILCLHGFRTSGEILKKQVLKWPDSVLHTVDLVFPDGPFPAQGKSDVEGIFDPPYFEWFQFDKEFTEYTNFDECLAYIEDLMIKQGPFDGLLGFSQGAILSAALPGLQAKGVALTKVPKVKFLVIIGGAKFKSPSVAEKAYASPIQCPSLHFLGETDFLKPYGLELLESCVDPFVVHHPKGHTIPRLDEKGLETTTRFLDRIRDVLAGDEKH</sequence>
<dbReference type="GeneID" id="115729471"/>
<feature type="domain" description="Serine hydrolase" evidence="1">
    <location>
        <begin position="12"/>
        <end position="203"/>
    </location>
</feature>
<reference evidence="2" key="2">
    <citation type="submission" date="2025-05" db="UniProtKB">
        <authorList>
            <consortium name="RefSeq"/>
        </authorList>
    </citation>
    <scope>NUCLEOTIDE SEQUENCE [LARGE SCALE GENOMIC DNA]</scope>
</reference>
<keyword evidence="2" id="KW-1185">Reference proteome</keyword>
<dbReference type="InterPro" id="IPR005645">
    <property type="entry name" value="FSH-like_dom"/>
</dbReference>
<dbReference type="AlphaFoldDB" id="A0A8B8N1F5"/>
<evidence type="ECO:0000259" key="1">
    <source>
        <dbReference type="Pfam" id="PF03959"/>
    </source>
</evidence>
<accession>A0A8B8N1F5</accession>
<dbReference type="RefSeq" id="XP_030515919.1">
    <property type="nucleotide sequence ID" value="XM_030660059.1"/>
</dbReference>
<dbReference type="RefSeq" id="XP_030515918.1">
    <property type="nucleotide sequence ID" value="XM_030660058.1"/>
</dbReference>
<dbReference type="SUPFAM" id="SSF53474">
    <property type="entry name" value="alpha/beta-Hydrolases"/>
    <property type="match status" value="1"/>
</dbReference>
<dbReference type="Proteomes" id="UP000827889">
    <property type="component" value="Chromosome 2"/>
</dbReference>
<dbReference type="PANTHER" id="PTHR22778:SF51">
    <property type="entry name" value="DIHYDROFOLATE REDUCTASE"/>
    <property type="match status" value="1"/>
</dbReference>
<dbReference type="Pfam" id="PF03959">
    <property type="entry name" value="FSH1"/>
    <property type="match status" value="1"/>
</dbReference>
<gene>
    <name evidence="3 4" type="primary">LOC115729471</name>
</gene>
<dbReference type="OrthoDB" id="414698at2759"/>
<proteinExistence type="predicted"/>
<dbReference type="FunFam" id="3.40.50.1820:FF:000133">
    <property type="entry name" value="esterase AGAP003155"/>
    <property type="match status" value="1"/>
</dbReference>
<reference evidence="3 4" key="1">
    <citation type="submission" date="2025-04" db="UniProtKB">
        <authorList>
            <consortium name="RefSeq"/>
        </authorList>
    </citation>
    <scope>IDENTIFICATION</scope>
</reference>
<evidence type="ECO:0000313" key="3">
    <source>
        <dbReference type="RefSeq" id="XP_030515918.1"/>
    </source>
</evidence>
<dbReference type="InterPro" id="IPR029058">
    <property type="entry name" value="AB_hydrolase_fold"/>
</dbReference>
<evidence type="ECO:0000313" key="2">
    <source>
        <dbReference type="Proteomes" id="UP000827889"/>
    </source>
</evidence>
<dbReference type="KEGG" id="rarg:115729471"/>
<name>A0A8B8N1F5_9MYRT</name>
<dbReference type="PANTHER" id="PTHR22778">
    <property type="entry name" value="OVARIAN CANCER GENE-2 PROTEIN-RELATED"/>
    <property type="match status" value="1"/>
</dbReference>
<protein>
    <submittedName>
        <fullName evidence="3 4">Dihydrofolate reductase-like</fullName>
    </submittedName>
</protein>